<comment type="caution">
    <text evidence="3">The sequence shown here is derived from an EMBL/GenBank/DDBJ whole genome shotgun (WGS) entry which is preliminary data.</text>
</comment>
<dbReference type="InterPro" id="IPR027843">
    <property type="entry name" value="DUF4440"/>
</dbReference>
<dbReference type="SUPFAM" id="SSF54427">
    <property type="entry name" value="NTF2-like"/>
    <property type="match status" value="1"/>
</dbReference>
<keyword evidence="1" id="KW-0732">Signal</keyword>
<accession>A0A6I1I0S8</accession>
<dbReference type="Proteomes" id="UP000468717">
    <property type="component" value="Unassembled WGS sequence"/>
</dbReference>
<name>A0A6I1I0S8_9BURK</name>
<feature type="signal peptide" evidence="1">
    <location>
        <begin position="1"/>
        <end position="31"/>
    </location>
</feature>
<evidence type="ECO:0000313" key="4">
    <source>
        <dbReference type="Proteomes" id="UP000468717"/>
    </source>
</evidence>
<dbReference type="RefSeq" id="WP_152283638.1">
    <property type="nucleotide sequence ID" value="NZ_WFLI01000021.1"/>
</dbReference>
<evidence type="ECO:0000259" key="2">
    <source>
        <dbReference type="Pfam" id="PF14534"/>
    </source>
</evidence>
<feature type="domain" description="DUF4440" evidence="2">
    <location>
        <begin position="39"/>
        <end position="145"/>
    </location>
</feature>
<proteinExistence type="predicted"/>
<dbReference type="EMBL" id="WFLI01000021">
    <property type="protein sequence ID" value="KAB8063520.1"/>
    <property type="molecule type" value="Genomic_DNA"/>
</dbReference>
<dbReference type="Pfam" id="PF14534">
    <property type="entry name" value="DUF4440"/>
    <property type="match status" value="1"/>
</dbReference>
<dbReference type="InterPro" id="IPR032710">
    <property type="entry name" value="NTF2-like_dom_sf"/>
</dbReference>
<sequence>MTRKNFLQGRLSLISTIAALAFVAAAQPARAADDDAAVLNLVRQHVAAQASFDAPALAALTADNYAEVSPLGDVDTREKMLAFYSPEKKSAAPVIAVEEPFVRVAGDTAVLIARLAVTVQAGGQQRNMALRASYVAKKEGAAWKLLSAQYTGIAPKKAAP</sequence>
<dbReference type="Gene3D" id="3.10.450.50">
    <property type="match status" value="1"/>
</dbReference>
<evidence type="ECO:0000256" key="1">
    <source>
        <dbReference type="SAM" id="SignalP"/>
    </source>
</evidence>
<feature type="chain" id="PRO_5026314472" evidence="1">
    <location>
        <begin position="32"/>
        <end position="160"/>
    </location>
</feature>
<gene>
    <name evidence="3" type="ORF">GCN75_17740</name>
</gene>
<reference evidence="3 4" key="1">
    <citation type="submission" date="2019-10" db="EMBL/GenBank/DDBJ databases">
        <title>Three novel species isolated from a subtropical stream in China.</title>
        <authorList>
            <person name="Lu H."/>
        </authorList>
    </citation>
    <scope>NUCLEOTIDE SEQUENCE [LARGE SCALE GENOMIC DNA]</scope>
    <source>
        <strain evidence="3 4">FT13W</strain>
    </source>
</reference>
<protein>
    <submittedName>
        <fullName evidence="3">DUF4440 domain-containing protein</fullName>
    </submittedName>
</protein>
<dbReference type="AlphaFoldDB" id="A0A6I1I0S8"/>
<keyword evidence="4" id="KW-1185">Reference proteome</keyword>
<organism evidence="3 4">
    <name type="scientific">Janthinobacterium violaceinigrum</name>
    <dbReference type="NCBI Taxonomy" id="2654252"/>
    <lineage>
        <taxon>Bacteria</taxon>
        <taxon>Pseudomonadati</taxon>
        <taxon>Pseudomonadota</taxon>
        <taxon>Betaproteobacteria</taxon>
        <taxon>Burkholderiales</taxon>
        <taxon>Oxalobacteraceae</taxon>
        <taxon>Janthinobacterium</taxon>
    </lineage>
</organism>
<evidence type="ECO:0000313" key="3">
    <source>
        <dbReference type="EMBL" id="KAB8063520.1"/>
    </source>
</evidence>